<gene>
    <name evidence="1" type="primary">jg26094</name>
    <name evidence="1" type="ORF">PAEG_LOCUS154</name>
</gene>
<feature type="non-terminal residue" evidence="1">
    <location>
        <position position="1"/>
    </location>
</feature>
<dbReference type="OrthoDB" id="29546at2759"/>
<keyword evidence="2" id="KW-1185">Reference proteome</keyword>
<comment type="caution">
    <text evidence="1">The sequence shown here is derived from an EMBL/GenBank/DDBJ whole genome shotgun (WGS) entry which is preliminary data.</text>
</comment>
<proteinExistence type="predicted"/>
<name>A0A8S4QE67_9NEOP</name>
<dbReference type="EMBL" id="CAKXAJ010000526">
    <property type="protein sequence ID" value="CAH2207533.1"/>
    <property type="molecule type" value="Genomic_DNA"/>
</dbReference>
<accession>A0A8S4QE67</accession>
<organism evidence="1 2">
    <name type="scientific">Pararge aegeria aegeria</name>
    <dbReference type="NCBI Taxonomy" id="348720"/>
    <lineage>
        <taxon>Eukaryota</taxon>
        <taxon>Metazoa</taxon>
        <taxon>Ecdysozoa</taxon>
        <taxon>Arthropoda</taxon>
        <taxon>Hexapoda</taxon>
        <taxon>Insecta</taxon>
        <taxon>Pterygota</taxon>
        <taxon>Neoptera</taxon>
        <taxon>Endopterygota</taxon>
        <taxon>Lepidoptera</taxon>
        <taxon>Glossata</taxon>
        <taxon>Ditrysia</taxon>
        <taxon>Papilionoidea</taxon>
        <taxon>Nymphalidae</taxon>
        <taxon>Satyrinae</taxon>
        <taxon>Satyrini</taxon>
        <taxon>Parargina</taxon>
        <taxon>Pararge</taxon>
    </lineage>
</organism>
<dbReference type="Proteomes" id="UP000838756">
    <property type="component" value="Unassembled WGS sequence"/>
</dbReference>
<reference evidence="1" key="1">
    <citation type="submission" date="2022-03" db="EMBL/GenBank/DDBJ databases">
        <authorList>
            <person name="Lindestad O."/>
        </authorList>
    </citation>
    <scope>NUCLEOTIDE SEQUENCE</scope>
</reference>
<evidence type="ECO:0000313" key="1">
    <source>
        <dbReference type="EMBL" id="CAH2207533.1"/>
    </source>
</evidence>
<evidence type="ECO:0000313" key="2">
    <source>
        <dbReference type="Proteomes" id="UP000838756"/>
    </source>
</evidence>
<protein>
    <submittedName>
        <fullName evidence="1">Jg26094 protein</fullName>
    </submittedName>
</protein>
<sequence length="43" mass="4818">SKDRPWFGCTIAGAVKTDQLLWMSAMTFAEHAEILPTPRLIIT</sequence>
<dbReference type="AlphaFoldDB" id="A0A8S4QE67"/>